<reference evidence="1" key="1">
    <citation type="journal article" date="2020" name="New Phytol.">
        <title>Comparative genomics reveals dynamic genome evolution in host specialist ectomycorrhizal fungi.</title>
        <authorList>
            <person name="Lofgren L.A."/>
            <person name="Nguyen N.H."/>
            <person name="Vilgalys R."/>
            <person name="Ruytinx J."/>
            <person name="Liao H.L."/>
            <person name="Branco S."/>
            <person name="Kuo A."/>
            <person name="LaButti K."/>
            <person name="Lipzen A."/>
            <person name="Andreopoulos W."/>
            <person name="Pangilinan J."/>
            <person name="Riley R."/>
            <person name="Hundley H."/>
            <person name="Na H."/>
            <person name="Barry K."/>
            <person name="Grigoriev I.V."/>
            <person name="Stajich J.E."/>
            <person name="Kennedy P.G."/>
        </authorList>
    </citation>
    <scope>NUCLEOTIDE SEQUENCE</scope>
    <source>
        <strain evidence="1">S12</strain>
    </source>
</reference>
<dbReference type="EMBL" id="JABBWE010000030">
    <property type="protein sequence ID" value="KAG1793474.1"/>
    <property type="molecule type" value="Genomic_DNA"/>
</dbReference>
<dbReference type="RefSeq" id="XP_041159899.1">
    <property type="nucleotide sequence ID" value="XM_041297928.1"/>
</dbReference>
<comment type="caution">
    <text evidence="1">The sequence shown here is derived from an EMBL/GenBank/DDBJ whole genome shotgun (WGS) entry which is preliminary data.</text>
</comment>
<gene>
    <name evidence="1" type="ORF">HD556DRAFT_1237773</name>
</gene>
<protein>
    <submittedName>
        <fullName evidence="1">Uncharacterized protein</fullName>
    </submittedName>
</protein>
<keyword evidence="2" id="KW-1185">Reference proteome</keyword>
<name>A0A9P7AP34_9AGAM</name>
<accession>A0A9P7AP34</accession>
<dbReference type="AlphaFoldDB" id="A0A9P7AP34"/>
<evidence type="ECO:0000313" key="2">
    <source>
        <dbReference type="Proteomes" id="UP000719766"/>
    </source>
</evidence>
<dbReference type="InterPro" id="IPR046521">
    <property type="entry name" value="DUF6698"/>
</dbReference>
<sequence>DMFCDLKQVIQVCLLLEQEEAAEDGDETEEEQIRAARKKILADCDEITRARYKRTFEYVTEHAPYLGTLIGQRKKREELMQLIGEMQHMINHTRSEDASRLKAHMGSYAAPHPDKELVYPPIADDSKNHAKMGFNHAQLGKMLCPAKHLVDYIKDPASSLDKWKDKDTLFHYPDFYTRMVKLIRGRKDGEWVDSLLAHYNE</sequence>
<dbReference type="Proteomes" id="UP000719766">
    <property type="component" value="Unassembled WGS sequence"/>
</dbReference>
<dbReference type="GeneID" id="64591692"/>
<evidence type="ECO:0000313" key="1">
    <source>
        <dbReference type="EMBL" id="KAG1793474.1"/>
    </source>
</evidence>
<dbReference type="OrthoDB" id="2691896at2759"/>
<organism evidence="1 2">
    <name type="scientific">Suillus plorans</name>
    <dbReference type="NCBI Taxonomy" id="116603"/>
    <lineage>
        <taxon>Eukaryota</taxon>
        <taxon>Fungi</taxon>
        <taxon>Dikarya</taxon>
        <taxon>Basidiomycota</taxon>
        <taxon>Agaricomycotina</taxon>
        <taxon>Agaricomycetes</taxon>
        <taxon>Agaricomycetidae</taxon>
        <taxon>Boletales</taxon>
        <taxon>Suillineae</taxon>
        <taxon>Suillaceae</taxon>
        <taxon>Suillus</taxon>
    </lineage>
</organism>
<feature type="non-terminal residue" evidence="1">
    <location>
        <position position="201"/>
    </location>
</feature>
<proteinExistence type="predicted"/>
<dbReference type="Pfam" id="PF20414">
    <property type="entry name" value="DUF6698"/>
    <property type="match status" value="2"/>
</dbReference>